<name>A0A067KUB4_JATCU</name>
<organism evidence="1 2">
    <name type="scientific">Jatropha curcas</name>
    <name type="common">Barbados nut</name>
    <dbReference type="NCBI Taxonomy" id="180498"/>
    <lineage>
        <taxon>Eukaryota</taxon>
        <taxon>Viridiplantae</taxon>
        <taxon>Streptophyta</taxon>
        <taxon>Embryophyta</taxon>
        <taxon>Tracheophyta</taxon>
        <taxon>Spermatophyta</taxon>
        <taxon>Magnoliopsida</taxon>
        <taxon>eudicotyledons</taxon>
        <taxon>Gunneridae</taxon>
        <taxon>Pentapetalae</taxon>
        <taxon>rosids</taxon>
        <taxon>fabids</taxon>
        <taxon>Malpighiales</taxon>
        <taxon>Euphorbiaceae</taxon>
        <taxon>Crotonoideae</taxon>
        <taxon>Jatropheae</taxon>
        <taxon>Jatropha</taxon>
    </lineage>
</organism>
<dbReference type="AlphaFoldDB" id="A0A067KUB4"/>
<accession>A0A067KUB4</accession>
<dbReference type="EMBL" id="KK914343">
    <property type="protein sequence ID" value="KDP39791.1"/>
    <property type="molecule type" value="Genomic_DNA"/>
</dbReference>
<reference evidence="1 2" key="1">
    <citation type="journal article" date="2014" name="PLoS ONE">
        <title>Global Analysis of Gene Expression Profiles in Physic Nut (Jatropha curcas L.) Seedlings Exposed to Salt Stress.</title>
        <authorList>
            <person name="Zhang L."/>
            <person name="Zhang C."/>
            <person name="Wu P."/>
            <person name="Chen Y."/>
            <person name="Li M."/>
            <person name="Jiang H."/>
            <person name="Wu G."/>
        </authorList>
    </citation>
    <scope>NUCLEOTIDE SEQUENCE [LARGE SCALE GENOMIC DNA]</scope>
    <source>
        <strain evidence="2">cv. GZQX0401</strain>
        <tissue evidence="1">Young leaves</tissue>
    </source>
</reference>
<dbReference type="Proteomes" id="UP000027138">
    <property type="component" value="Unassembled WGS sequence"/>
</dbReference>
<evidence type="ECO:0000313" key="1">
    <source>
        <dbReference type="EMBL" id="KDP39791.1"/>
    </source>
</evidence>
<evidence type="ECO:0000313" key="2">
    <source>
        <dbReference type="Proteomes" id="UP000027138"/>
    </source>
</evidence>
<gene>
    <name evidence="1" type="ORF">JCGZ_03927</name>
</gene>
<sequence>MMHMRLIEKVGDVFRLVGTQEARLDVEETEEASDINMEEDIPHTFLGFGTSFSLGTSGAGPSFQGASDLSNKEVLARMMSGMDMFDARFQGMETMISDQFQSIEIMHGSLDSHIDTIQGQYQGITSQLQTVIQLLQPHPRSTPED</sequence>
<keyword evidence="2" id="KW-1185">Reference proteome</keyword>
<proteinExistence type="predicted"/>
<protein>
    <submittedName>
        <fullName evidence="1">Uncharacterized protein</fullName>
    </submittedName>
</protein>